<organism evidence="2 3">
    <name type="scientific">Diaporthe helianthi</name>
    <dbReference type="NCBI Taxonomy" id="158607"/>
    <lineage>
        <taxon>Eukaryota</taxon>
        <taxon>Fungi</taxon>
        <taxon>Dikarya</taxon>
        <taxon>Ascomycota</taxon>
        <taxon>Pezizomycotina</taxon>
        <taxon>Sordariomycetes</taxon>
        <taxon>Sordariomycetidae</taxon>
        <taxon>Diaporthales</taxon>
        <taxon>Diaporthaceae</taxon>
        <taxon>Diaporthe</taxon>
    </lineage>
</organism>
<proteinExistence type="predicted"/>
<dbReference type="Proteomes" id="UP000094444">
    <property type="component" value="Unassembled WGS sequence"/>
</dbReference>
<keyword evidence="3" id="KW-1185">Reference proteome</keyword>
<feature type="compositionally biased region" description="Basic and acidic residues" evidence="1">
    <location>
        <begin position="10"/>
        <end position="30"/>
    </location>
</feature>
<reference evidence="2" key="1">
    <citation type="submission" date="2017-09" db="EMBL/GenBank/DDBJ databases">
        <title>Polyketide synthases of a Diaporthe helianthi virulent isolate.</title>
        <authorList>
            <person name="Baroncelli R."/>
        </authorList>
    </citation>
    <scope>NUCLEOTIDE SEQUENCE [LARGE SCALE GENOMIC DNA]</scope>
    <source>
        <strain evidence="2">7/96</strain>
    </source>
</reference>
<dbReference type="AlphaFoldDB" id="A0A2P5HF54"/>
<accession>A0A2P5HF54</accession>
<protein>
    <submittedName>
        <fullName evidence="2">Uncharacterized protein</fullName>
    </submittedName>
</protein>
<evidence type="ECO:0000313" key="3">
    <source>
        <dbReference type="Proteomes" id="UP000094444"/>
    </source>
</evidence>
<name>A0A2P5HF54_DIAHE</name>
<dbReference type="InParanoid" id="A0A2P5HF54"/>
<gene>
    <name evidence="2" type="ORF">DHEL01_v212734</name>
</gene>
<dbReference type="EMBL" id="MAVT02002993">
    <property type="protein sequence ID" value="POS68872.1"/>
    <property type="molecule type" value="Genomic_DNA"/>
</dbReference>
<evidence type="ECO:0000256" key="1">
    <source>
        <dbReference type="SAM" id="MobiDB-lite"/>
    </source>
</evidence>
<feature type="region of interest" description="Disordered" evidence="1">
    <location>
        <begin position="1"/>
        <end position="39"/>
    </location>
</feature>
<comment type="caution">
    <text evidence="2">The sequence shown here is derived from an EMBL/GenBank/DDBJ whole genome shotgun (WGS) entry which is preliminary data.</text>
</comment>
<sequence>MTDLFGSTPNEKRTPSEKKRSHATDDKLETIEQAGPTKGTREYYEQQIAVSTLTCSLDMDMGLLSFRLGRRNLSSSLYGVATPRQHLSYAVSRD</sequence>
<evidence type="ECO:0000313" key="2">
    <source>
        <dbReference type="EMBL" id="POS68872.1"/>
    </source>
</evidence>